<keyword evidence="12 15" id="KW-0234">DNA repair</keyword>
<evidence type="ECO:0000256" key="8">
    <source>
        <dbReference type="ARBA" id="ARBA00022737"/>
    </source>
</evidence>
<evidence type="ECO:0000256" key="4">
    <source>
        <dbReference type="ARBA" id="ARBA00022574"/>
    </source>
</evidence>
<evidence type="ECO:0000256" key="9">
    <source>
        <dbReference type="ARBA" id="ARBA00022763"/>
    </source>
</evidence>
<comment type="catalytic activity">
    <reaction evidence="15">
        <text>S-ubiquitinyl-[E2 ubiquitin-conjugating enzyme]-L-cysteine + [acceptor protein]-L-lysine = [E2 ubiquitin-conjugating enzyme]-L-cysteine + N(6)-ubiquitinyl-[acceptor protein]-L-lysine.</text>
        <dbReference type="EC" id="2.3.2.27"/>
    </reaction>
</comment>
<feature type="repeat" description="WD" evidence="14">
    <location>
        <begin position="327"/>
        <end position="361"/>
    </location>
</feature>
<reference evidence="18" key="1">
    <citation type="submission" date="2022-07" db="EMBL/GenBank/DDBJ databases">
        <title>Phylogenomic reconstructions and comparative analyses of Kickxellomycotina fungi.</title>
        <authorList>
            <person name="Reynolds N.K."/>
            <person name="Stajich J.E."/>
            <person name="Barry K."/>
            <person name="Grigoriev I.V."/>
            <person name="Crous P."/>
            <person name="Smith M.E."/>
        </authorList>
    </citation>
    <scope>NUCLEOTIDE SEQUENCE</scope>
    <source>
        <strain evidence="18">BCRC 34489</strain>
    </source>
</reference>
<dbReference type="GO" id="GO:0005737">
    <property type="term" value="C:cytoplasm"/>
    <property type="evidence" value="ECO:0007669"/>
    <property type="project" value="TreeGrafter"/>
</dbReference>
<dbReference type="InterPro" id="IPR001680">
    <property type="entry name" value="WD40_rpt"/>
</dbReference>
<keyword evidence="11 15" id="KW-0508">mRNA splicing</keyword>
<dbReference type="PROSITE" id="PS50294">
    <property type="entry name" value="WD_REPEATS_REGION"/>
    <property type="match status" value="1"/>
</dbReference>
<keyword evidence="5 15" id="KW-0507">mRNA processing</keyword>
<feature type="domain" description="U-box" evidence="17">
    <location>
        <begin position="1"/>
        <end position="73"/>
    </location>
</feature>
<dbReference type="Pfam" id="PF08606">
    <property type="entry name" value="Prp19"/>
    <property type="match status" value="1"/>
</dbReference>
<dbReference type="GO" id="GO:0000398">
    <property type="term" value="P:mRNA splicing, via spliceosome"/>
    <property type="evidence" value="ECO:0007669"/>
    <property type="project" value="InterPro"/>
</dbReference>
<comment type="subunit">
    <text evidence="15">Homotetramer.</text>
</comment>
<evidence type="ECO:0000256" key="13">
    <source>
        <dbReference type="ARBA" id="ARBA00023242"/>
    </source>
</evidence>
<comment type="similarity">
    <text evidence="3 15">Belongs to the WD repeat PRP19 family.</text>
</comment>
<feature type="region of interest" description="Disordered" evidence="16">
    <location>
        <begin position="139"/>
        <end position="180"/>
    </location>
</feature>
<dbReference type="SUPFAM" id="SSF50978">
    <property type="entry name" value="WD40 repeat-like"/>
    <property type="match status" value="1"/>
</dbReference>
<feature type="compositionally biased region" description="Low complexity" evidence="16">
    <location>
        <begin position="139"/>
        <end position="157"/>
    </location>
</feature>
<dbReference type="Pfam" id="PF00400">
    <property type="entry name" value="WD40"/>
    <property type="match status" value="2"/>
</dbReference>
<keyword evidence="13 15" id="KW-0539">Nucleus</keyword>
<dbReference type="InterPro" id="IPR036322">
    <property type="entry name" value="WD40_repeat_dom_sf"/>
</dbReference>
<evidence type="ECO:0000256" key="7">
    <source>
        <dbReference type="ARBA" id="ARBA00022728"/>
    </source>
</evidence>
<evidence type="ECO:0000256" key="3">
    <source>
        <dbReference type="ARBA" id="ARBA00006388"/>
    </source>
</evidence>
<dbReference type="PANTHER" id="PTHR43995:SF1">
    <property type="entry name" value="PRE-MRNA-PROCESSING FACTOR 19"/>
    <property type="match status" value="1"/>
</dbReference>
<dbReference type="InterPro" id="IPR055340">
    <property type="entry name" value="RING-Ubox_PRP19"/>
</dbReference>
<dbReference type="InterPro" id="IPR038959">
    <property type="entry name" value="Prp19"/>
</dbReference>
<dbReference type="GO" id="GO:0006281">
    <property type="term" value="P:DNA repair"/>
    <property type="evidence" value="ECO:0007669"/>
    <property type="project" value="UniProtKB-KW"/>
</dbReference>
<evidence type="ECO:0000256" key="11">
    <source>
        <dbReference type="ARBA" id="ARBA00023187"/>
    </source>
</evidence>
<comment type="caution">
    <text evidence="18">The sequence shown here is derived from an EMBL/GenBank/DDBJ whole genome shotgun (WGS) entry which is preliminary data.</text>
</comment>
<keyword evidence="8" id="KW-0677">Repeat</keyword>
<comment type="subcellular location">
    <subcellularLocation>
        <location evidence="1 15">Nucleus</location>
    </subcellularLocation>
</comment>
<dbReference type="Gene3D" id="2.130.10.10">
    <property type="entry name" value="YVTN repeat-like/Quinoprotein amine dehydrogenase"/>
    <property type="match status" value="1"/>
</dbReference>
<dbReference type="PROSITE" id="PS50082">
    <property type="entry name" value="WD_REPEATS_2"/>
    <property type="match status" value="2"/>
</dbReference>
<gene>
    <name evidence="18" type="ORF">GGI15_003068</name>
</gene>
<sequence>MSFCCSLSGETPTEPVISTKTGRVYERRLLQKYIDENGTEPQTDYRLSEDEIIAVHSEPPAVKPRPPTLTSIPALLSTFQNEWDALVLETFTLKQQYQQVRQELSQALYQNDAACRVVARLMKERDEAREALAMLQAHSATASTAPAAKANGSSAGSKDMDVDSAEPDTVVGQPDDGQSPEEVYYSKAAETAKVLSKARVKRETPTGLASADEWKTASEKSLVESLHTSTKPGILTLCLDTTGSLALTGGADNHAEVYAREDDRTIATLKGHTKKITAALWVNGGGLGQRIVTASADKSIRIWNPKPTNTTEGAEARSIGWTKAHIIKAHSSEVVDLSIHPCGEYFASAAADGTWAVYSLDGTTVIDGTIESPISQLSFHPDGMFLGIGTSDGLAKIVDVKQKQVLATLDVSSEQESKAITGLHFSENGYYFATTTAREVAIWDLRKQKRAHSWAVSDLPQEDSQTSDSGNAFVDARFDYSGKYLALAASKVHIYKVKGWSHLSVLDAGDCVKALSWASNTSNEIVTVSMDNTLRSFGPA</sequence>
<evidence type="ECO:0000313" key="19">
    <source>
        <dbReference type="Proteomes" id="UP001140172"/>
    </source>
</evidence>
<evidence type="ECO:0000256" key="16">
    <source>
        <dbReference type="SAM" id="MobiDB-lite"/>
    </source>
</evidence>
<dbReference type="GO" id="GO:0000974">
    <property type="term" value="C:Prp19 complex"/>
    <property type="evidence" value="ECO:0007669"/>
    <property type="project" value="UniProtKB-UniRule"/>
</dbReference>
<keyword evidence="6 15" id="KW-0808">Transferase</keyword>
<dbReference type="Proteomes" id="UP001140172">
    <property type="component" value="Unassembled WGS sequence"/>
</dbReference>
<name>A0A9W8LII8_9FUNG</name>
<dbReference type="SMART" id="SM00504">
    <property type="entry name" value="Ubox"/>
    <property type="match status" value="1"/>
</dbReference>
<dbReference type="InterPro" id="IPR015943">
    <property type="entry name" value="WD40/YVTN_repeat-like_dom_sf"/>
</dbReference>
<dbReference type="PANTHER" id="PTHR43995">
    <property type="entry name" value="PRE-MRNA-PROCESSING FACTOR 19"/>
    <property type="match status" value="1"/>
</dbReference>
<keyword evidence="9 15" id="KW-0227">DNA damage</keyword>
<dbReference type="OrthoDB" id="687049at2759"/>
<dbReference type="EC" id="2.3.2.27" evidence="15"/>
<dbReference type="GO" id="GO:0071006">
    <property type="term" value="C:U2-type catalytic step 1 spliceosome"/>
    <property type="evidence" value="ECO:0007669"/>
    <property type="project" value="TreeGrafter"/>
</dbReference>
<dbReference type="InterPro" id="IPR003613">
    <property type="entry name" value="Ubox_domain"/>
</dbReference>
<evidence type="ECO:0000256" key="12">
    <source>
        <dbReference type="ARBA" id="ARBA00023204"/>
    </source>
</evidence>
<dbReference type="FunFam" id="3.30.40.10:FF:000027">
    <property type="entry name" value="Pre-mRNA-processing factor 19, putative"/>
    <property type="match status" value="1"/>
</dbReference>
<dbReference type="SUPFAM" id="SSF57850">
    <property type="entry name" value="RING/U-box"/>
    <property type="match status" value="1"/>
</dbReference>
<organism evidence="18 19">
    <name type="scientific">Coemansia interrupta</name>
    <dbReference type="NCBI Taxonomy" id="1126814"/>
    <lineage>
        <taxon>Eukaryota</taxon>
        <taxon>Fungi</taxon>
        <taxon>Fungi incertae sedis</taxon>
        <taxon>Zoopagomycota</taxon>
        <taxon>Kickxellomycotina</taxon>
        <taxon>Kickxellomycetes</taxon>
        <taxon>Kickxellales</taxon>
        <taxon>Kickxellaceae</taxon>
        <taxon>Coemansia</taxon>
    </lineage>
</organism>
<comment type="function">
    <text evidence="15">Ubiquitin-protein ligase which is mainly involved pre-mRNA splicing and DNA repair. Required for pre-mRNA splicing as component of the spliceosome.</text>
</comment>
<dbReference type="GO" id="GO:0061630">
    <property type="term" value="F:ubiquitin protein ligase activity"/>
    <property type="evidence" value="ECO:0007669"/>
    <property type="project" value="UniProtKB-UniRule"/>
</dbReference>
<dbReference type="AlphaFoldDB" id="A0A9W8LII8"/>
<dbReference type="SMART" id="SM00320">
    <property type="entry name" value="WD40"/>
    <property type="match status" value="6"/>
</dbReference>
<protein>
    <recommendedName>
        <fullName evidence="15">Pre-mRNA-processing factor 19</fullName>
        <ecNumber evidence="15">2.3.2.27</ecNumber>
    </recommendedName>
</protein>
<dbReference type="InterPro" id="IPR024977">
    <property type="entry name" value="Apc4-like_WD40_dom"/>
</dbReference>
<evidence type="ECO:0000256" key="2">
    <source>
        <dbReference type="ARBA" id="ARBA00004906"/>
    </source>
</evidence>
<evidence type="ECO:0000256" key="14">
    <source>
        <dbReference type="PROSITE-ProRule" id="PRU00221"/>
    </source>
</evidence>
<proteinExistence type="inferred from homology"/>
<dbReference type="InterPro" id="IPR013083">
    <property type="entry name" value="Znf_RING/FYVE/PHD"/>
</dbReference>
<evidence type="ECO:0000256" key="1">
    <source>
        <dbReference type="ARBA" id="ARBA00004123"/>
    </source>
</evidence>
<dbReference type="Pfam" id="PF12894">
    <property type="entry name" value="ANAPC4_WD40"/>
    <property type="match status" value="1"/>
</dbReference>
<keyword evidence="7 15" id="KW-0747">Spliceosome</keyword>
<evidence type="ECO:0000256" key="6">
    <source>
        <dbReference type="ARBA" id="ARBA00022679"/>
    </source>
</evidence>
<evidence type="ECO:0000256" key="15">
    <source>
        <dbReference type="RuleBase" id="RU367101"/>
    </source>
</evidence>
<accession>A0A9W8LII8</accession>
<feature type="repeat" description="WD" evidence="14">
    <location>
        <begin position="269"/>
        <end position="304"/>
    </location>
</feature>
<evidence type="ECO:0000256" key="10">
    <source>
        <dbReference type="ARBA" id="ARBA00022786"/>
    </source>
</evidence>
<keyword evidence="19" id="KW-1185">Reference proteome</keyword>
<dbReference type="GO" id="GO:0070534">
    <property type="term" value="P:protein K63-linked ubiquitination"/>
    <property type="evidence" value="ECO:0007669"/>
    <property type="project" value="UniProtKB-UniRule"/>
</dbReference>
<evidence type="ECO:0000259" key="17">
    <source>
        <dbReference type="PROSITE" id="PS51698"/>
    </source>
</evidence>
<dbReference type="CDD" id="cd16656">
    <property type="entry name" value="RING-Ubox_PRP19"/>
    <property type="match status" value="1"/>
</dbReference>
<evidence type="ECO:0000256" key="5">
    <source>
        <dbReference type="ARBA" id="ARBA00022664"/>
    </source>
</evidence>
<dbReference type="InterPro" id="IPR013915">
    <property type="entry name" value="Prp19_cc"/>
</dbReference>
<dbReference type="Gene3D" id="3.30.40.10">
    <property type="entry name" value="Zinc/RING finger domain, C3HC4 (zinc finger)"/>
    <property type="match status" value="1"/>
</dbReference>
<dbReference type="EMBL" id="JANBUM010000193">
    <property type="protein sequence ID" value="KAJ2781916.1"/>
    <property type="molecule type" value="Genomic_DNA"/>
</dbReference>
<comment type="pathway">
    <text evidence="2 15">Protein modification; protein ubiquitination.</text>
</comment>
<keyword evidence="4 14" id="KW-0853">WD repeat</keyword>
<keyword evidence="10 15" id="KW-0833">Ubl conjugation pathway</keyword>
<dbReference type="PROSITE" id="PS51698">
    <property type="entry name" value="U_BOX"/>
    <property type="match status" value="1"/>
</dbReference>
<evidence type="ECO:0000313" key="18">
    <source>
        <dbReference type="EMBL" id="KAJ2781916.1"/>
    </source>
</evidence>